<dbReference type="GO" id="GO:0032259">
    <property type="term" value="P:methylation"/>
    <property type="evidence" value="ECO:0007669"/>
    <property type="project" value="UniProtKB-KW"/>
</dbReference>
<evidence type="ECO:0000313" key="5">
    <source>
        <dbReference type="Proteomes" id="UP000199227"/>
    </source>
</evidence>
<evidence type="ECO:0000256" key="2">
    <source>
        <dbReference type="ARBA" id="ARBA00022691"/>
    </source>
</evidence>
<sequence length="231" mass="26442">MLFYQPQKGYCFNSDSMFLYDFISSYSPKGRLLDVGCGVGVIGLLLARDFNIDLTMVEKQDVMAKLAQRNIKVNKIDAELIKSDFLEFNATKPFDFIVSNPPFYHPDVIQSQNSHINACRYNTHLPIEPFFKKVASLLSSRGHFIFCYDASQLPQLLESLNKVALRAEELRMVHPKTDRAAKLVMIHARKNSKARLKVLPPFIVFEGDKYSTEAQEIFKKARTHTIKCQIS</sequence>
<dbReference type="PROSITE" id="PS00092">
    <property type="entry name" value="N6_MTASE"/>
    <property type="match status" value="1"/>
</dbReference>
<organism evidence="4 5">
    <name type="scientific">Hydrogenimonas thermophila</name>
    <dbReference type="NCBI Taxonomy" id="223786"/>
    <lineage>
        <taxon>Bacteria</taxon>
        <taxon>Pseudomonadati</taxon>
        <taxon>Campylobacterota</taxon>
        <taxon>Epsilonproteobacteria</taxon>
        <taxon>Campylobacterales</taxon>
        <taxon>Hydrogenimonadaceae</taxon>
        <taxon>Hydrogenimonas</taxon>
    </lineage>
</organism>
<dbReference type="InterPro" id="IPR002052">
    <property type="entry name" value="DNA_methylase_N6_adenine_CS"/>
</dbReference>
<dbReference type="Proteomes" id="UP000199227">
    <property type="component" value="Unassembled WGS sequence"/>
</dbReference>
<feature type="domain" description="Methyltransferase small" evidence="3">
    <location>
        <begin position="21"/>
        <end position="107"/>
    </location>
</feature>
<dbReference type="OrthoDB" id="5354196at2"/>
<keyword evidence="1 4" id="KW-0808">Transferase</keyword>
<keyword evidence="1 4" id="KW-0489">Methyltransferase</keyword>
<protein>
    <submittedName>
        <fullName evidence="4">tRNA1(Val) A37 N6-methylase TrmN6</fullName>
    </submittedName>
</protein>
<dbReference type="AlphaFoldDB" id="A0A1I5MSR3"/>
<dbReference type="GO" id="GO:0008757">
    <property type="term" value="F:S-adenosylmethionine-dependent methyltransferase activity"/>
    <property type="evidence" value="ECO:0007669"/>
    <property type="project" value="UniProtKB-ARBA"/>
</dbReference>
<dbReference type="EMBL" id="FOXB01000007">
    <property type="protein sequence ID" value="SFP12608.1"/>
    <property type="molecule type" value="Genomic_DNA"/>
</dbReference>
<keyword evidence="5" id="KW-1185">Reference proteome</keyword>
<evidence type="ECO:0000256" key="1">
    <source>
        <dbReference type="ARBA" id="ARBA00022603"/>
    </source>
</evidence>
<dbReference type="InterPro" id="IPR050210">
    <property type="entry name" value="tRNA_Adenine-N(6)_MTase"/>
</dbReference>
<gene>
    <name evidence="4" type="ORF">SAMN05216234_1077</name>
</gene>
<dbReference type="RefSeq" id="WP_092911322.1">
    <property type="nucleotide sequence ID" value="NZ_CP136592.1"/>
</dbReference>
<accession>A0A1I5MSR3</accession>
<dbReference type="PANTHER" id="PTHR47739:SF1">
    <property type="entry name" value="TRNA1(VAL) (ADENINE(37)-N6)-METHYLTRANSFERASE"/>
    <property type="match status" value="1"/>
</dbReference>
<dbReference type="GO" id="GO:0008170">
    <property type="term" value="F:N-methyltransferase activity"/>
    <property type="evidence" value="ECO:0007669"/>
    <property type="project" value="UniProtKB-ARBA"/>
</dbReference>
<dbReference type="CDD" id="cd02440">
    <property type="entry name" value="AdoMet_MTases"/>
    <property type="match status" value="1"/>
</dbReference>
<dbReference type="InterPro" id="IPR007848">
    <property type="entry name" value="Small_mtfrase_dom"/>
</dbReference>
<dbReference type="SUPFAM" id="SSF53335">
    <property type="entry name" value="S-adenosyl-L-methionine-dependent methyltransferases"/>
    <property type="match status" value="1"/>
</dbReference>
<dbReference type="GO" id="GO:0003676">
    <property type="term" value="F:nucleic acid binding"/>
    <property type="evidence" value="ECO:0007669"/>
    <property type="project" value="InterPro"/>
</dbReference>
<evidence type="ECO:0000259" key="3">
    <source>
        <dbReference type="Pfam" id="PF05175"/>
    </source>
</evidence>
<reference evidence="4 5" key="1">
    <citation type="submission" date="2016-10" db="EMBL/GenBank/DDBJ databases">
        <authorList>
            <person name="de Groot N.N."/>
        </authorList>
    </citation>
    <scope>NUCLEOTIDE SEQUENCE [LARGE SCALE GENOMIC DNA]</scope>
    <source>
        <strain evidence="4 5">EP1-55-1</strain>
    </source>
</reference>
<dbReference type="Gene3D" id="3.40.50.150">
    <property type="entry name" value="Vaccinia Virus protein VP39"/>
    <property type="match status" value="1"/>
</dbReference>
<evidence type="ECO:0000313" key="4">
    <source>
        <dbReference type="EMBL" id="SFP12608.1"/>
    </source>
</evidence>
<name>A0A1I5MSR3_9BACT</name>
<keyword evidence="2" id="KW-0949">S-adenosyl-L-methionine</keyword>
<dbReference type="Pfam" id="PF05175">
    <property type="entry name" value="MTS"/>
    <property type="match status" value="1"/>
</dbReference>
<dbReference type="InterPro" id="IPR029063">
    <property type="entry name" value="SAM-dependent_MTases_sf"/>
</dbReference>
<dbReference type="STRING" id="223786.SAMN05216234_1077"/>
<dbReference type="PANTHER" id="PTHR47739">
    <property type="entry name" value="TRNA1(VAL) (ADENINE(37)-N6)-METHYLTRANSFERASE"/>
    <property type="match status" value="1"/>
</dbReference>
<proteinExistence type="predicted"/>